<reference evidence="4" key="1">
    <citation type="journal article" date="2019" name="Int. J. Syst. Evol. Microbiol.">
        <title>The Global Catalogue of Microorganisms (GCM) 10K type strain sequencing project: providing services to taxonomists for standard genome sequencing and annotation.</title>
        <authorList>
            <consortium name="The Broad Institute Genomics Platform"/>
            <consortium name="The Broad Institute Genome Sequencing Center for Infectious Disease"/>
            <person name="Wu L."/>
            <person name="Ma J."/>
        </authorList>
    </citation>
    <scope>NUCLEOTIDE SEQUENCE [LARGE SCALE GENOMIC DNA]</scope>
    <source>
        <strain evidence="4">JCM 9371</strain>
    </source>
</reference>
<feature type="coiled-coil region" evidence="1">
    <location>
        <begin position="30"/>
        <end position="57"/>
    </location>
</feature>
<dbReference type="PROSITE" id="PS50112">
    <property type="entry name" value="PAS"/>
    <property type="match status" value="1"/>
</dbReference>
<dbReference type="InterPro" id="IPR003018">
    <property type="entry name" value="GAF"/>
</dbReference>
<protein>
    <submittedName>
        <fullName evidence="3">GAF domain-containing protein</fullName>
    </submittedName>
</protein>
<evidence type="ECO:0000313" key="4">
    <source>
        <dbReference type="Proteomes" id="UP001597063"/>
    </source>
</evidence>
<feature type="domain" description="PAS" evidence="2">
    <location>
        <begin position="64"/>
        <end position="117"/>
    </location>
</feature>
<dbReference type="InterPro" id="IPR013656">
    <property type="entry name" value="PAS_4"/>
</dbReference>
<dbReference type="InterPro" id="IPR029016">
    <property type="entry name" value="GAF-like_dom_sf"/>
</dbReference>
<sequence>MASSVDTSAFRRDLDAFSGRLDSLRSSPALDLALAELESAEEELRACTDEIERLAEIGGDEAWRRDVVRAAVRELPVPVFLLDATGVIRLVNRQGAGLLGVTAAYAAGKPFAVFVELPWRVSFRCELADVLREGELGVLPCRLGSRRRRPPQLRLSLIRLGGRPGPGSRPYVLVTVDPTPEPHQEIMAVAAYVRRLDVMGRMTRLLIGARGLASRPLVEAATALLAAECADWAVTDLRRRGAAGAGVLGRAAVAGPEGGGADGGAPAVTRVLRELEPADVSRYIVETGESTLHIPLWESGAFGGTAEDRRILARLATGSAVGVPVRTEDDVLGAMVLIRGEERAPFTVTDLAVFEELGMHLGLALAAAPDADG</sequence>
<dbReference type="InterPro" id="IPR000014">
    <property type="entry name" value="PAS"/>
</dbReference>
<dbReference type="Gene3D" id="3.30.450.20">
    <property type="entry name" value="PAS domain"/>
    <property type="match status" value="1"/>
</dbReference>
<dbReference type="SUPFAM" id="SSF55785">
    <property type="entry name" value="PYP-like sensor domain (PAS domain)"/>
    <property type="match status" value="1"/>
</dbReference>
<evidence type="ECO:0000259" key="2">
    <source>
        <dbReference type="PROSITE" id="PS50112"/>
    </source>
</evidence>
<gene>
    <name evidence="3" type="ORF">ACFQZM_27345</name>
</gene>
<keyword evidence="4" id="KW-1185">Reference proteome</keyword>
<evidence type="ECO:0000256" key="1">
    <source>
        <dbReference type="SAM" id="Coils"/>
    </source>
</evidence>
<keyword evidence="1" id="KW-0175">Coiled coil</keyword>
<dbReference type="InterPro" id="IPR035965">
    <property type="entry name" value="PAS-like_dom_sf"/>
</dbReference>
<evidence type="ECO:0000313" key="3">
    <source>
        <dbReference type="EMBL" id="MFD0688238.1"/>
    </source>
</evidence>
<dbReference type="Gene3D" id="3.30.450.40">
    <property type="match status" value="1"/>
</dbReference>
<dbReference type="Pfam" id="PF01590">
    <property type="entry name" value="GAF"/>
    <property type="match status" value="1"/>
</dbReference>
<dbReference type="SUPFAM" id="SSF55781">
    <property type="entry name" value="GAF domain-like"/>
    <property type="match status" value="1"/>
</dbReference>
<proteinExistence type="predicted"/>
<comment type="caution">
    <text evidence="3">The sequence shown here is derived from an EMBL/GenBank/DDBJ whole genome shotgun (WGS) entry which is preliminary data.</text>
</comment>
<accession>A0ABW2XS27</accession>
<dbReference type="RefSeq" id="WP_131763661.1">
    <property type="nucleotide sequence ID" value="NZ_CAACUY010000376.1"/>
</dbReference>
<dbReference type="Pfam" id="PF08448">
    <property type="entry name" value="PAS_4"/>
    <property type="match status" value="1"/>
</dbReference>
<name>A0ABW2XS27_9ACTN</name>
<organism evidence="3 4">
    <name type="scientific">Actinomadura fibrosa</name>
    <dbReference type="NCBI Taxonomy" id="111802"/>
    <lineage>
        <taxon>Bacteria</taxon>
        <taxon>Bacillati</taxon>
        <taxon>Actinomycetota</taxon>
        <taxon>Actinomycetes</taxon>
        <taxon>Streptosporangiales</taxon>
        <taxon>Thermomonosporaceae</taxon>
        <taxon>Actinomadura</taxon>
    </lineage>
</organism>
<dbReference type="EMBL" id="JBHTGP010000013">
    <property type="protein sequence ID" value="MFD0688238.1"/>
    <property type="molecule type" value="Genomic_DNA"/>
</dbReference>
<dbReference type="Proteomes" id="UP001597063">
    <property type="component" value="Unassembled WGS sequence"/>
</dbReference>